<reference evidence="1" key="1">
    <citation type="submission" date="2018-05" db="EMBL/GenBank/DDBJ databases">
        <authorList>
            <person name="Lanie J.A."/>
            <person name="Ng W.-L."/>
            <person name="Kazmierczak K.M."/>
            <person name="Andrzejewski T.M."/>
            <person name="Davidsen T.M."/>
            <person name="Wayne K.J."/>
            <person name="Tettelin H."/>
            <person name="Glass J.I."/>
            <person name="Rusch D."/>
            <person name="Podicherti R."/>
            <person name="Tsui H.-C.T."/>
            <person name="Winkler M.E."/>
        </authorList>
    </citation>
    <scope>NUCLEOTIDE SEQUENCE</scope>
</reference>
<dbReference type="EMBL" id="UINC01022824">
    <property type="protein sequence ID" value="SVA93237.1"/>
    <property type="molecule type" value="Genomic_DNA"/>
</dbReference>
<gene>
    <name evidence="1" type="ORF">METZ01_LOCUS146091</name>
</gene>
<protein>
    <recommendedName>
        <fullName evidence="2">Glycosyltransferase 2-like domain-containing protein</fullName>
    </recommendedName>
</protein>
<name>A0A381ZWK6_9ZZZZ</name>
<organism evidence="1">
    <name type="scientific">marine metagenome</name>
    <dbReference type="NCBI Taxonomy" id="408172"/>
    <lineage>
        <taxon>unclassified sequences</taxon>
        <taxon>metagenomes</taxon>
        <taxon>ecological metagenomes</taxon>
    </lineage>
</organism>
<evidence type="ECO:0008006" key="2">
    <source>
        <dbReference type="Google" id="ProtNLM"/>
    </source>
</evidence>
<dbReference type="CDD" id="cd00761">
    <property type="entry name" value="Glyco_tranf_GTA_type"/>
    <property type="match status" value="1"/>
</dbReference>
<evidence type="ECO:0000313" key="1">
    <source>
        <dbReference type="EMBL" id="SVA93237.1"/>
    </source>
</evidence>
<proteinExistence type="predicted"/>
<dbReference type="Gene3D" id="3.90.550.10">
    <property type="entry name" value="Spore Coat Polysaccharide Biosynthesis Protein SpsA, Chain A"/>
    <property type="match status" value="1"/>
</dbReference>
<dbReference type="AlphaFoldDB" id="A0A381ZWK6"/>
<accession>A0A381ZWK6</accession>
<sequence length="376" mass="42317">MSSLNNISTYLNKRGISGPWKIGLPLNRTFNQAIVIPAYSEFKFIPQTLESINKNKPELLNQTLVAVVINNTNNSPQSVKENNQLTLQKLNGNNYQFTHAVIDAASSGMELPLKHAGVGLARKIGMDLVLPHLISPKSLIFCTDADTKVSPDYLSKVTQYFDSHNTSAAVIGFDHLQSEDSAINDAIGKYENFLKTTAEKMKNAGSPYGYVSMGSTIVCTAEAYCAVGGMSRKKATEDFYFLQELTKYCGVHNIPETLVFPSPRPISRVYLGTGYRMEQMQKGFDITNLYYSDDAYRYLSKWLQLGGHAWENSLNDLLKDIKSIHPNLIGFLKIEGIETIWSKIQNNAPSELHFKEQFHRWFDGLKTIRFLKRFSS</sequence>
<dbReference type="SUPFAM" id="SSF53448">
    <property type="entry name" value="Nucleotide-diphospho-sugar transferases"/>
    <property type="match status" value="1"/>
</dbReference>
<dbReference type="InterPro" id="IPR029044">
    <property type="entry name" value="Nucleotide-diphossugar_trans"/>
</dbReference>